<dbReference type="AlphaFoldDB" id="A0AAN6XM42"/>
<evidence type="ECO:0000313" key="3">
    <source>
        <dbReference type="Proteomes" id="UP001303160"/>
    </source>
</evidence>
<feature type="region of interest" description="Disordered" evidence="1">
    <location>
        <begin position="185"/>
        <end position="222"/>
    </location>
</feature>
<comment type="caution">
    <text evidence="2">The sequence shown here is derived from an EMBL/GenBank/DDBJ whole genome shotgun (WGS) entry which is preliminary data.</text>
</comment>
<organism evidence="2 3">
    <name type="scientific">Triangularia verruculosa</name>
    <dbReference type="NCBI Taxonomy" id="2587418"/>
    <lineage>
        <taxon>Eukaryota</taxon>
        <taxon>Fungi</taxon>
        <taxon>Dikarya</taxon>
        <taxon>Ascomycota</taxon>
        <taxon>Pezizomycotina</taxon>
        <taxon>Sordariomycetes</taxon>
        <taxon>Sordariomycetidae</taxon>
        <taxon>Sordariales</taxon>
        <taxon>Podosporaceae</taxon>
        <taxon>Triangularia</taxon>
    </lineage>
</organism>
<dbReference type="Proteomes" id="UP001303160">
    <property type="component" value="Unassembled WGS sequence"/>
</dbReference>
<name>A0AAN6XM42_9PEZI</name>
<reference evidence="2" key="1">
    <citation type="journal article" date="2023" name="Mol. Phylogenet. Evol.">
        <title>Genome-scale phylogeny and comparative genomics of the fungal order Sordariales.</title>
        <authorList>
            <person name="Hensen N."/>
            <person name="Bonometti L."/>
            <person name="Westerberg I."/>
            <person name="Brannstrom I.O."/>
            <person name="Guillou S."/>
            <person name="Cros-Aarteil S."/>
            <person name="Calhoun S."/>
            <person name="Haridas S."/>
            <person name="Kuo A."/>
            <person name="Mondo S."/>
            <person name="Pangilinan J."/>
            <person name="Riley R."/>
            <person name="LaButti K."/>
            <person name="Andreopoulos B."/>
            <person name="Lipzen A."/>
            <person name="Chen C."/>
            <person name="Yan M."/>
            <person name="Daum C."/>
            <person name="Ng V."/>
            <person name="Clum A."/>
            <person name="Steindorff A."/>
            <person name="Ohm R.A."/>
            <person name="Martin F."/>
            <person name="Silar P."/>
            <person name="Natvig D.O."/>
            <person name="Lalanne C."/>
            <person name="Gautier V."/>
            <person name="Ament-Velasquez S.L."/>
            <person name="Kruys A."/>
            <person name="Hutchinson M.I."/>
            <person name="Powell A.J."/>
            <person name="Barry K."/>
            <person name="Miller A.N."/>
            <person name="Grigoriev I.V."/>
            <person name="Debuchy R."/>
            <person name="Gladieux P."/>
            <person name="Hiltunen Thoren M."/>
            <person name="Johannesson H."/>
        </authorList>
    </citation>
    <scope>NUCLEOTIDE SEQUENCE</scope>
    <source>
        <strain evidence="2">CBS 315.58</strain>
    </source>
</reference>
<evidence type="ECO:0000313" key="2">
    <source>
        <dbReference type="EMBL" id="KAK4202841.1"/>
    </source>
</evidence>
<gene>
    <name evidence="2" type="ORF">QBC40DRAFT_320721</name>
</gene>
<keyword evidence="3" id="KW-1185">Reference proteome</keyword>
<feature type="compositionally biased region" description="Polar residues" evidence="1">
    <location>
        <begin position="188"/>
        <end position="208"/>
    </location>
</feature>
<reference evidence="2" key="2">
    <citation type="submission" date="2023-05" db="EMBL/GenBank/DDBJ databases">
        <authorList>
            <consortium name="Lawrence Berkeley National Laboratory"/>
            <person name="Steindorff A."/>
            <person name="Hensen N."/>
            <person name="Bonometti L."/>
            <person name="Westerberg I."/>
            <person name="Brannstrom I.O."/>
            <person name="Guillou S."/>
            <person name="Cros-Aarteil S."/>
            <person name="Calhoun S."/>
            <person name="Haridas S."/>
            <person name="Kuo A."/>
            <person name="Mondo S."/>
            <person name="Pangilinan J."/>
            <person name="Riley R."/>
            <person name="Labutti K."/>
            <person name="Andreopoulos B."/>
            <person name="Lipzen A."/>
            <person name="Chen C."/>
            <person name="Yanf M."/>
            <person name="Daum C."/>
            <person name="Ng V."/>
            <person name="Clum A."/>
            <person name="Ohm R."/>
            <person name="Martin F."/>
            <person name="Silar P."/>
            <person name="Natvig D."/>
            <person name="Lalanne C."/>
            <person name="Gautier V."/>
            <person name="Ament-Velasquez S.L."/>
            <person name="Kruys A."/>
            <person name="Hutchinson M.I."/>
            <person name="Powell A.J."/>
            <person name="Barry K."/>
            <person name="Miller A.N."/>
            <person name="Grigoriev I.V."/>
            <person name="Debuchy R."/>
            <person name="Gladieux P."/>
            <person name="Thoren M.H."/>
            <person name="Johannesson H."/>
        </authorList>
    </citation>
    <scope>NUCLEOTIDE SEQUENCE</scope>
    <source>
        <strain evidence="2">CBS 315.58</strain>
    </source>
</reference>
<dbReference type="EMBL" id="MU863894">
    <property type="protein sequence ID" value="KAK4202841.1"/>
    <property type="molecule type" value="Genomic_DNA"/>
</dbReference>
<protein>
    <submittedName>
        <fullName evidence="2">Uncharacterized protein</fullName>
    </submittedName>
</protein>
<proteinExistence type="predicted"/>
<sequence length="222" mass="24773">MAAYSGDKALGWSPSEERALDELLDISSTRKLLWVAVLTKPSRHRAFILAERFRRHKTLGTHLYELTTAGVRHSAYESPQKLFSARIKYPTYEWVDMGVLKYRHNFEALLEQVAAGLPKGDGEFHTPAIEDHEGSTTGCDAVRQAGAKSDARPLRRKFLINKKSFQSHVMREVLKNIISMPLGWDSPGTPTRNRTSPACGSNQVSLMNNLGPLRQPGASDKS</sequence>
<evidence type="ECO:0000256" key="1">
    <source>
        <dbReference type="SAM" id="MobiDB-lite"/>
    </source>
</evidence>
<accession>A0AAN6XM42</accession>